<evidence type="ECO:0000259" key="4">
    <source>
        <dbReference type="PROSITE" id="PS51379"/>
    </source>
</evidence>
<proteinExistence type="predicted"/>
<dbReference type="Gene3D" id="3.40.950.10">
    <property type="entry name" value="Fe-only Hydrogenase (Larger Subunit), Chain L, domain 3"/>
    <property type="match status" value="1"/>
</dbReference>
<dbReference type="OrthoDB" id="9798098at2"/>
<evidence type="ECO:0000313" key="5">
    <source>
        <dbReference type="EMBL" id="SHI48458.1"/>
    </source>
</evidence>
<protein>
    <submittedName>
        <fullName evidence="5">[FeFe] hydrogenase, group B1/B3</fullName>
    </submittedName>
</protein>
<dbReference type="InterPro" id="IPR050340">
    <property type="entry name" value="Cytosolic_Fe-S_CAF"/>
</dbReference>
<reference evidence="5 6" key="1">
    <citation type="submission" date="2016-11" db="EMBL/GenBank/DDBJ databases">
        <authorList>
            <person name="Varghese N."/>
            <person name="Submissions S."/>
        </authorList>
    </citation>
    <scope>NUCLEOTIDE SEQUENCE [LARGE SCALE GENOMIC DNA]</scope>
    <source>
        <strain evidence="5 6">DSM 15287</strain>
    </source>
</reference>
<feature type="domain" description="4Fe-4S ferredoxin-type" evidence="4">
    <location>
        <begin position="180"/>
        <end position="209"/>
    </location>
</feature>
<dbReference type="SUPFAM" id="SSF53920">
    <property type="entry name" value="Fe-only hydrogenase"/>
    <property type="match status" value="1"/>
</dbReference>
<dbReference type="PROSITE" id="PS51379">
    <property type="entry name" value="4FE4S_FER_2"/>
    <property type="match status" value="2"/>
</dbReference>
<dbReference type="Gene3D" id="3.30.70.20">
    <property type="match status" value="2"/>
</dbReference>
<dbReference type="EMBL" id="FQZD01000005">
    <property type="protein sequence ID" value="SHI48458.1"/>
    <property type="molecule type" value="Genomic_DNA"/>
</dbReference>
<evidence type="ECO:0000256" key="3">
    <source>
        <dbReference type="ARBA" id="ARBA00023014"/>
    </source>
</evidence>
<sequence>MLHETEITQIRRKVLSELSRLAFTHSLVEQVQDILTTVVTENGSRYRCCVHKERAVLKERINLALSQDMTLPLQEAARRALEQHKTNMPVINVIPEACDECPIDKFIVTDACRNCLAHNCIASCPKKAIKVIQNRAYIDKAMCIECGLCKRSCRYGAIIEIGRPCERSCSLGAINSADERRVSINYDRCVACGNCKLACPFGAIDEQSFIVQVIQQLRSGVRMYAILAPSFVGQFGVKIKPGQVVNGLKKIGFYEVREVAVGADAVAMAEALELNEAVPAAKEFMTTSCCPAFVAMVEKHMPDLVEHVSTTPSPMVMLGKKIKAEDPSAVVVFIGPCTAKKMETKKSGGIIDFSLTFEELDAILAGAGVQLADMPEEGYGTQATYEGNLFACAGGVAKAVISATAAMGMNTAITTQQCDGLENCKTLLTQVKRGKIKAELVEGMACSGGCVNGPGVLSDCRVTAKQVERFAVQGQSGNLAGK</sequence>
<dbReference type="RefSeq" id="WP_149733313.1">
    <property type="nucleotide sequence ID" value="NZ_FQZD01000005.1"/>
</dbReference>
<dbReference type="InterPro" id="IPR004108">
    <property type="entry name" value="Fe_hydrogenase_lsu_C"/>
</dbReference>
<name>A0A1M6BIN7_9FIRM</name>
<dbReference type="NCBIfam" id="TIGR04105">
    <property type="entry name" value="FeFe_hydrog_B1"/>
    <property type="match status" value="1"/>
</dbReference>
<dbReference type="InterPro" id="IPR017900">
    <property type="entry name" value="4Fe4S_Fe_S_CS"/>
</dbReference>
<evidence type="ECO:0000313" key="6">
    <source>
        <dbReference type="Proteomes" id="UP000322917"/>
    </source>
</evidence>
<dbReference type="InterPro" id="IPR027631">
    <property type="entry name" value="Mono_FeFe_hydrog"/>
</dbReference>
<evidence type="ECO:0000256" key="1">
    <source>
        <dbReference type="ARBA" id="ARBA00022723"/>
    </source>
</evidence>
<dbReference type="InterPro" id="IPR017896">
    <property type="entry name" value="4Fe4S_Fe-S-bd"/>
</dbReference>
<accession>A0A1M6BIN7</accession>
<keyword evidence="2" id="KW-0408">Iron</keyword>
<keyword evidence="6" id="KW-1185">Reference proteome</keyword>
<dbReference type="AlphaFoldDB" id="A0A1M6BIN7"/>
<evidence type="ECO:0000256" key="2">
    <source>
        <dbReference type="ARBA" id="ARBA00023004"/>
    </source>
</evidence>
<keyword evidence="3" id="KW-0411">Iron-sulfur</keyword>
<dbReference type="Pfam" id="PF02906">
    <property type="entry name" value="Fe_hyd_lg_C"/>
    <property type="match status" value="1"/>
</dbReference>
<dbReference type="Proteomes" id="UP000322917">
    <property type="component" value="Unassembled WGS sequence"/>
</dbReference>
<keyword evidence="1" id="KW-0479">Metal-binding</keyword>
<dbReference type="SUPFAM" id="SSF54862">
    <property type="entry name" value="4Fe-4S ferredoxins"/>
    <property type="match status" value="1"/>
</dbReference>
<organism evidence="5 6">
    <name type="scientific">Propionispora hippei DSM 15287</name>
    <dbReference type="NCBI Taxonomy" id="1123003"/>
    <lineage>
        <taxon>Bacteria</taxon>
        <taxon>Bacillati</taxon>
        <taxon>Bacillota</taxon>
        <taxon>Negativicutes</taxon>
        <taxon>Selenomonadales</taxon>
        <taxon>Sporomusaceae</taxon>
        <taxon>Propionispora</taxon>
    </lineage>
</organism>
<gene>
    <name evidence="5" type="ORF">SAMN02745170_00412</name>
</gene>
<feature type="domain" description="4Fe-4S ferredoxin-type" evidence="4">
    <location>
        <begin position="134"/>
        <end position="164"/>
    </location>
</feature>
<dbReference type="GO" id="GO:0046872">
    <property type="term" value="F:metal ion binding"/>
    <property type="evidence" value="ECO:0007669"/>
    <property type="project" value="UniProtKB-KW"/>
</dbReference>
<dbReference type="Pfam" id="PF00037">
    <property type="entry name" value="Fer4"/>
    <property type="match status" value="2"/>
</dbReference>
<dbReference type="InterPro" id="IPR009016">
    <property type="entry name" value="Fe_hydrogenase"/>
</dbReference>
<dbReference type="GO" id="GO:0051536">
    <property type="term" value="F:iron-sulfur cluster binding"/>
    <property type="evidence" value="ECO:0007669"/>
    <property type="project" value="UniProtKB-KW"/>
</dbReference>
<dbReference type="PROSITE" id="PS00198">
    <property type="entry name" value="4FE4S_FER_1"/>
    <property type="match status" value="1"/>
</dbReference>
<dbReference type="PANTHER" id="PTHR11615">
    <property type="entry name" value="NITRATE, FORMATE, IRON DEHYDROGENASE"/>
    <property type="match status" value="1"/>
</dbReference>